<keyword evidence="6" id="KW-1185">Reference proteome</keyword>
<evidence type="ECO:0000313" key="5">
    <source>
        <dbReference type="EMBL" id="KAA8546083.1"/>
    </source>
</evidence>
<name>A0A5J5BSN6_9ASTE</name>
<dbReference type="GO" id="GO:0009699">
    <property type="term" value="P:phenylpropanoid biosynthetic process"/>
    <property type="evidence" value="ECO:0007669"/>
    <property type="project" value="UniProtKB-ARBA"/>
</dbReference>
<evidence type="ECO:0000256" key="4">
    <source>
        <dbReference type="RuleBase" id="RU363099"/>
    </source>
</evidence>
<evidence type="ECO:0000256" key="1">
    <source>
        <dbReference type="ARBA" id="ARBA00010746"/>
    </source>
</evidence>
<dbReference type="AlphaFoldDB" id="A0A5J5BSN6"/>
<dbReference type="Proteomes" id="UP000325577">
    <property type="component" value="Linkage Group LG10"/>
</dbReference>
<comment type="subcellular location">
    <subcellularLocation>
        <location evidence="4">Secreted</location>
        <location evidence="4">Extracellular space</location>
        <location evidence="4">Apoplast</location>
    </subcellularLocation>
</comment>
<dbReference type="Pfam" id="PF03018">
    <property type="entry name" value="Dirigent"/>
    <property type="match status" value="2"/>
</dbReference>
<dbReference type="InterPro" id="IPR004265">
    <property type="entry name" value="Dirigent"/>
</dbReference>
<feature type="chain" id="PRO_5023962899" description="Dirigent protein" evidence="4">
    <location>
        <begin position="24"/>
        <end position="277"/>
    </location>
</feature>
<evidence type="ECO:0000256" key="2">
    <source>
        <dbReference type="ARBA" id="ARBA00011738"/>
    </source>
</evidence>
<sequence length="277" mass="29841">MAKLALVVMLISLLLTFLPWAQSLEDGSNQVKWAKRVEAGKEVVTNLQFYFHDTLSGRNPSAMRIAQASATNSSLTLFGTVMMADDPLTEGPEPTSKLVGRAQGMYGSAGQEELGLIMAMNYGFKDGIYDGSSFTIVGLNPALNRVREMAIVGGTGLFRLARGYAIAQTYWFDPTSVEPALSSTLVGRAQGLYGTTSLEEICDLMAMSFVFKEGEYNGSSLAVLGHNPIMNQYRELAVVGGSGVFRLARGVVTLNTYFFNPSAGNATVEVSVIVSHY</sequence>
<protein>
    <recommendedName>
        <fullName evidence="4">Dirigent protein</fullName>
    </recommendedName>
</protein>
<comment type="similarity">
    <text evidence="1 4">Belongs to the plant dirigent protein family.</text>
</comment>
<comment type="function">
    <text evidence="4">Dirigent proteins impart stereoselectivity on the phenoxy radical-coupling reaction, yielding optically active lignans from two molecules of coniferyl alcohol in the biosynthesis of lignans, flavonolignans, and alkaloids and thus plays a central role in plant secondary metabolism.</text>
</comment>
<keyword evidence="4" id="KW-0732">Signal</keyword>
<evidence type="ECO:0000313" key="6">
    <source>
        <dbReference type="Proteomes" id="UP000325577"/>
    </source>
</evidence>
<feature type="signal peptide" evidence="4">
    <location>
        <begin position="1"/>
        <end position="23"/>
    </location>
</feature>
<dbReference type="EMBL" id="CM018033">
    <property type="protein sequence ID" value="KAA8546083.1"/>
    <property type="molecule type" value="Genomic_DNA"/>
</dbReference>
<dbReference type="Gene3D" id="2.40.480.10">
    <property type="entry name" value="Allene oxide cyclase-like"/>
    <property type="match status" value="2"/>
</dbReference>
<dbReference type="OrthoDB" id="1864232at2759"/>
<reference evidence="5 6" key="1">
    <citation type="submission" date="2019-09" db="EMBL/GenBank/DDBJ databases">
        <title>A chromosome-level genome assembly of the Chinese tupelo Nyssa sinensis.</title>
        <authorList>
            <person name="Yang X."/>
            <person name="Kang M."/>
            <person name="Yang Y."/>
            <person name="Xiong H."/>
            <person name="Wang M."/>
            <person name="Zhang Z."/>
            <person name="Wang Z."/>
            <person name="Wu H."/>
            <person name="Ma T."/>
            <person name="Liu J."/>
            <person name="Xi Z."/>
        </authorList>
    </citation>
    <scope>NUCLEOTIDE SEQUENCE [LARGE SCALE GENOMIC DNA]</scope>
    <source>
        <strain evidence="5">J267</strain>
        <tissue evidence="5">Leaf</tissue>
    </source>
</reference>
<keyword evidence="4" id="KW-0052">Apoplast</keyword>
<gene>
    <name evidence="5" type="ORF">F0562_020466</name>
</gene>
<organism evidence="5 6">
    <name type="scientific">Nyssa sinensis</name>
    <dbReference type="NCBI Taxonomy" id="561372"/>
    <lineage>
        <taxon>Eukaryota</taxon>
        <taxon>Viridiplantae</taxon>
        <taxon>Streptophyta</taxon>
        <taxon>Embryophyta</taxon>
        <taxon>Tracheophyta</taxon>
        <taxon>Spermatophyta</taxon>
        <taxon>Magnoliopsida</taxon>
        <taxon>eudicotyledons</taxon>
        <taxon>Gunneridae</taxon>
        <taxon>Pentapetalae</taxon>
        <taxon>asterids</taxon>
        <taxon>Cornales</taxon>
        <taxon>Nyssaceae</taxon>
        <taxon>Nyssa</taxon>
    </lineage>
</organism>
<evidence type="ECO:0000256" key="3">
    <source>
        <dbReference type="ARBA" id="ARBA00022525"/>
    </source>
</evidence>
<keyword evidence="3 4" id="KW-0964">Secreted</keyword>
<proteinExistence type="inferred from homology"/>
<accession>A0A5J5BSN6</accession>
<dbReference type="GO" id="GO:0048046">
    <property type="term" value="C:apoplast"/>
    <property type="evidence" value="ECO:0007669"/>
    <property type="project" value="UniProtKB-SubCell"/>
</dbReference>
<dbReference type="InterPro" id="IPR044859">
    <property type="entry name" value="Allene_oxi_cyc_Dirigent"/>
</dbReference>
<comment type="subunit">
    <text evidence="2 4">Homodimer.</text>
</comment>
<dbReference type="PANTHER" id="PTHR21495">
    <property type="entry name" value="NUCLEOPORIN-RELATED"/>
    <property type="match status" value="1"/>
</dbReference>